<evidence type="ECO:0008006" key="6">
    <source>
        <dbReference type="Google" id="ProtNLM"/>
    </source>
</evidence>
<evidence type="ECO:0000313" key="5">
    <source>
        <dbReference type="Proteomes" id="UP000825258"/>
    </source>
</evidence>
<gene>
    <name evidence="4" type="ORF">KK2020170_02720</name>
</gene>
<evidence type="ECO:0000313" key="4">
    <source>
        <dbReference type="EMBL" id="BCY27404.1"/>
    </source>
</evidence>
<feature type="domain" description="Carbohydrate-binding" evidence="2">
    <location>
        <begin position="44"/>
        <end position="199"/>
    </location>
</feature>
<reference evidence="4 5" key="1">
    <citation type="submission" date="2021-06" db="EMBL/GenBank/DDBJ databases">
        <title>Whole genome sequences of Flavobacterium sp. KK2020170 and assembly.</title>
        <authorList>
            <person name="Kitahara K."/>
            <person name="Miyoshi S."/>
            <person name="Uesaka K."/>
        </authorList>
    </citation>
    <scope>NUCLEOTIDE SEQUENCE [LARGE SCALE GENOMIC DNA]</scope>
    <source>
        <strain evidence="4 5">KK2020170</strain>
    </source>
</reference>
<dbReference type="EMBL" id="AP024749">
    <property type="protein sequence ID" value="BCY27404.1"/>
    <property type="molecule type" value="Genomic_DNA"/>
</dbReference>
<feature type="chain" id="PRO_5047359165" description="Carbohydrate family 9 binding domain-like" evidence="1">
    <location>
        <begin position="21"/>
        <end position="808"/>
    </location>
</feature>
<keyword evidence="5" id="KW-1185">Reference proteome</keyword>
<feature type="signal peptide" evidence="1">
    <location>
        <begin position="1"/>
        <end position="20"/>
    </location>
</feature>
<dbReference type="SUPFAM" id="SSF49344">
    <property type="entry name" value="CBD9-like"/>
    <property type="match status" value="1"/>
</dbReference>
<feature type="domain" description="DUF5916" evidence="3">
    <location>
        <begin position="237"/>
        <end position="805"/>
    </location>
</feature>
<dbReference type="Pfam" id="PF19313">
    <property type="entry name" value="DUF5916"/>
    <property type="match status" value="1"/>
</dbReference>
<sequence>MLKRLTVNILILFSLFTIEAQELNLNENSKKKLYTKKTTTTILIDGQLNEEDWSTVESATNFVMYEPDNGKAIDEKFKTDVKILYDNEAIYIGAILRDEEPDKILKEITERDNFGTSDAFGVFINGYNDGQQDFRFFVTAAGGQLDCVATDQNGEDFSLNSIWSSKVKITNDGWVVEMKIPYAALRFSQESKQTWGLNFVRELRRFRQIYTWQPVNAKIGAVIQQAGILDGIENIKTPTRLFFIPYSSGYYSVNKNDEELTGKIGLDIKYGINDAFTLDAILVPDFGQTKFDNVVLNLGPFEQQFNENRPFFTEGTDLFSKGNLLYSRRIGSVPNLPINLNENENITEFPASINLLNAVKISGRDKDGLGIGFLNAITERTTVNAYNSTTDTNREVLISPLTNYNVTVLDQRFNKNSSVTLINTNVTRDGSYRDANVTGILFDLNTKNNTFNVSGDMKMSSIYDIQNYNGYNTSLYLAETAGKVRFSTGVNYVSKEFDNNDLGINFLTNYTSWSSNANYRILNPSKLFNTFRVNLNSYFEYNNDSGRIQGSNFNINFGGNNKKNHYVGGGFNYNPFKSYDYYEARQEGKFVIYPETYGGNLYISTNYNNKFAIDINPYITNTFEKNRYNYGISISPRYRFNDRLSLIYSFDIFKQINNVGFIDQDATNIYFAKRDRDTYTNSISSKYSINSNMNFNLTVRHYWSYAENNTIHTLNNDGTLTETSIYTDNKNSDFSTWNLDLSYSWWFAPGSQISILYRNNANVFSRDIDKDFSSNFSNLLSDNLNHIFSLSIRYYIDYNQAKGWFNKG</sequence>
<evidence type="ECO:0000259" key="3">
    <source>
        <dbReference type="Pfam" id="PF19313"/>
    </source>
</evidence>
<dbReference type="InterPro" id="IPR045670">
    <property type="entry name" value="DUF5916"/>
</dbReference>
<evidence type="ECO:0000259" key="2">
    <source>
        <dbReference type="Pfam" id="PF06452"/>
    </source>
</evidence>
<dbReference type="RefSeq" id="WP_221259029.1">
    <property type="nucleotide sequence ID" value="NZ_AP024749.1"/>
</dbReference>
<dbReference type="InterPro" id="IPR010502">
    <property type="entry name" value="Carb-bd_dom_fam9"/>
</dbReference>
<name>A0ABM7S2P6_9FLAO</name>
<organism evidence="4 5">
    <name type="scientific">Flavobacterium okayamense</name>
    <dbReference type="NCBI Taxonomy" id="2830782"/>
    <lineage>
        <taxon>Bacteria</taxon>
        <taxon>Pseudomonadati</taxon>
        <taxon>Bacteroidota</taxon>
        <taxon>Flavobacteriia</taxon>
        <taxon>Flavobacteriales</taxon>
        <taxon>Flavobacteriaceae</taxon>
        <taxon>Flavobacterium</taxon>
    </lineage>
</organism>
<dbReference type="Proteomes" id="UP000825258">
    <property type="component" value="Chromosome"/>
</dbReference>
<keyword evidence="1" id="KW-0732">Signal</keyword>
<dbReference type="Pfam" id="PF06452">
    <property type="entry name" value="CBM9_1"/>
    <property type="match status" value="1"/>
</dbReference>
<dbReference type="Gene3D" id="2.60.40.1190">
    <property type="match status" value="1"/>
</dbReference>
<accession>A0ABM7S2P6</accession>
<evidence type="ECO:0000256" key="1">
    <source>
        <dbReference type="SAM" id="SignalP"/>
    </source>
</evidence>
<dbReference type="CDD" id="cd09618">
    <property type="entry name" value="CBM9_like_2"/>
    <property type="match status" value="1"/>
</dbReference>
<protein>
    <recommendedName>
        <fullName evidence="6">Carbohydrate family 9 binding domain-like</fullName>
    </recommendedName>
</protein>
<proteinExistence type="predicted"/>